<keyword evidence="2" id="KW-1185">Reference proteome</keyword>
<accession>A0A7I9YJZ4</accession>
<reference evidence="1 2" key="1">
    <citation type="journal article" date="2019" name="Emerg. Microbes Infect.">
        <title>Comprehensive subspecies identification of 175 nontuberculous mycobacteria species based on 7547 genomic profiles.</title>
        <authorList>
            <person name="Matsumoto Y."/>
            <person name="Kinjo T."/>
            <person name="Motooka D."/>
            <person name="Nabeya D."/>
            <person name="Jung N."/>
            <person name="Uechi K."/>
            <person name="Horii T."/>
            <person name="Iida T."/>
            <person name="Fujita J."/>
            <person name="Nakamura S."/>
        </authorList>
    </citation>
    <scope>NUCLEOTIDE SEQUENCE [LARGE SCALE GENOMIC DNA]</scope>
    <source>
        <strain evidence="1 2">JCM 30725</strain>
    </source>
</reference>
<protein>
    <submittedName>
        <fullName evidence="1">Uncharacterized protein</fullName>
    </submittedName>
</protein>
<dbReference type="Proteomes" id="UP000465360">
    <property type="component" value="Unassembled WGS sequence"/>
</dbReference>
<evidence type="ECO:0000313" key="2">
    <source>
        <dbReference type="Proteomes" id="UP000465360"/>
    </source>
</evidence>
<organism evidence="1 2">
    <name type="scientific">Mycobacterium bourgelatii</name>
    <dbReference type="NCBI Taxonomy" id="1273442"/>
    <lineage>
        <taxon>Bacteria</taxon>
        <taxon>Bacillati</taxon>
        <taxon>Actinomycetota</taxon>
        <taxon>Actinomycetes</taxon>
        <taxon>Mycobacteriales</taxon>
        <taxon>Mycobacteriaceae</taxon>
        <taxon>Mycobacterium</taxon>
    </lineage>
</organism>
<comment type="caution">
    <text evidence="1">The sequence shown here is derived from an EMBL/GenBank/DDBJ whole genome shotgun (WGS) entry which is preliminary data.</text>
</comment>
<sequence length="70" mass="7172">MAAIAGVFCPKMFDTASDTGSRPVGLDRGIHHRRQGCLETLTAARAKGGSQGSVNASDVCILSPLDSGDP</sequence>
<evidence type="ECO:0000313" key="1">
    <source>
        <dbReference type="EMBL" id="GFG88823.1"/>
    </source>
</evidence>
<gene>
    <name evidence="1" type="ORF">MBOU_08650</name>
</gene>
<dbReference type="EMBL" id="BLKZ01000001">
    <property type="protein sequence ID" value="GFG88823.1"/>
    <property type="molecule type" value="Genomic_DNA"/>
</dbReference>
<proteinExistence type="predicted"/>
<name>A0A7I9YJZ4_MYCBU</name>
<dbReference type="AlphaFoldDB" id="A0A7I9YJZ4"/>